<comment type="caution">
    <text evidence="2">The sequence shown here is derived from an EMBL/GenBank/DDBJ whole genome shotgun (WGS) entry which is preliminary data.</text>
</comment>
<evidence type="ECO:0008006" key="4">
    <source>
        <dbReference type="Google" id="ProtNLM"/>
    </source>
</evidence>
<proteinExistence type="predicted"/>
<keyword evidence="1" id="KW-0472">Membrane</keyword>
<evidence type="ECO:0000313" key="2">
    <source>
        <dbReference type="EMBL" id="MDV6229976.1"/>
    </source>
</evidence>
<keyword evidence="1" id="KW-1133">Transmembrane helix</keyword>
<feature type="transmembrane region" description="Helical" evidence="1">
    <location>
        <begin position="98"/>
        <end position="120"/>
    </location>
</feature>
<name>A0ABU4AUR1_9NOCA</name>
<evidence type="ECO:0000256" key="1">
    <source>
        <dbReference type="SAM" id="Phobius"/>
    </source>
</evidence>
<organism evidence="2 3">
    <name type="scientific">Rhodococcus cercidiphylli</name>
    <dbReference type="NCBI Taxonomy" id="489916"/>
    <lineage>
        <taxon>Bacteria</taxon>
        <taxon>Bacillati</taxon>
        <taxon>Actinomycetota</taxon>
        <taxon>Actinomycetes</taxon>
        <taxon>Mycobacteriales</taxon>
        <taxon>Nocardiaceae</taxon>
        <taxon>Rhodococcus</taxon>
    </lineage>
</organism>
<protein>
    <recommendedName>
        <fullName evidence="4">DUF4267 domain-containing protein</fullName>
    </recommendedName>
</protein>
<keyword evidence="3" id="KW-1185">Reference proteome</keyword>
<accession>A0ABU4AUR1</accession>
<dbReference type="RefSeq" id="WP_317547537.1">
    <property type="nucleotide sequence ID" value="NZ_JAWLKE010000002.1"/>
</dbReference>
<keyword evidence="1" id="KW-0812">Transmembrane</keyword>
<dbReference type="Proteomes" id="UP001185899">
    <property type="component" value="Unassembled WGS sequence"/>
</dbReference>
<sequence>MRSQSTPLLALSVLRSTAGLVSWVSPAHSWRAFGLGPMREPGSAGVATRLFGVRDLALGMALHHPSSEVRKAAVAAGVGIDALDVAASVLGRRAGAPAASLFGVAAGATLFVALGVTVLADTDSW</sequence>
<evidence type="ECO:0000313" key="3">
    <source>
        <dbReference type="Proteomes" id="UP001185899"/>
    </source>
</evidence>
<dbReference type="EMBL" id="JAWLKE010000002">
    <property type="protein sequence ID" value="MDV6229976.1"/>
    <property type="molecule type" value="Genomic_DNA"/>
</dbReference>
<gene>
    <name evidence="2" type="ORF">R3P95_05395</name>
</gene>
<reference evidence="2 3" key="1">
    <citation type="submission" date="2023-10" db="EMBL/GenBank/DDBJ databases">
        <title>Development of a sustainable strategy for remediation of hydrocarbon-contaminated territories based on the waste exchange concept.</title>
        <authorList>
            <person name="Krivoruchko A."/>
        </authorList>
    </citation>
    <scope>NUCLEOTIDE SEQUENCE [LARGE SCALE GENOMIC DNA]</scope>
    <source>
        <strain evidence="2 3">IEGM 1322</strain>
    </source>
</reference>